<evidence type="ECO:0000256" key="2">
    <source>
        <dbReference type="ARBA" id="ARBA00022884"/>
    </source>
</evidence>
<evidence type="ECO:0000313" key="9">
    <source>
        <dbReference type="Proteomes" id="UP000002051"/>
    </source>
</evidence>
<organism evidence="7 9">
    <name type="scientific">Medicago truncatula</name>
    <name type="common">Barrel medic</name>
    <name type="synonym">Medicago tribuloides</name>
    <dbReference type="NCBI Taxonomy" id="3880"/>
    <lineage>
        <taxon>Eukaryota</taxon>
        <taxon>Viridiplantae</taxon>
        <taxon>Streptophyta</taxon>
        <taxon>Embryophyta</taxon>
        <taxon>Tracheophyta</taxon>
        <taxon>Spermatophyta</taxon>
        <taxon>Magnoliopsida</taxon>
        <taxon>eudicotyledons</taxon>
        <taxon>Gunneridae</taxon>
        <taxon>Pentapetalae</taxon>
        <taxon>rosids</taxon>
        <taxon>fabids</taxon>
        <taxon>Fabales</taxon>
        <taxon>Fabaceae</taxon>
        <taxon>Papilionoideae</taxon>
        <taxon>50 kb inversion clade</taxon>
        <taxon>NPAAA clade</taxon>
        <taxon>Hologalegina</taxon>
        <taxon>IRL clade</taxon>
        <taxon>Trifolieae</taxon>
        <taxon>Medicago</taxon>
    </lineage>
</organism>
<dbReference type="InterPro" id="IPR035979">
    <property type="entry name" value="RBD_domain_sf"/>
</dbReference>
<dbReference type="eggNOG" id="KOG4660">
    <property type="taxonomic scope" value="Eukaryota"/>
</dbReference>
<feature type="domain" description="RRM" evidence="6">
    <location>
        <begin position="193"/>
        <end position="266"/>
    </location>
</feature>
<dbReference type="InterPro" id="IPR034453">
    <property type="entry name" value="MEI2-like_RRM1"/>
</dbReference>
<dbReference type="Proteomes" id="UP000002051">
    <property type="component" value="Unassembled WGS sequence"/>
</dbReference>
<gene>
    <name evidence="8" type="primary">11443824</name>
    <name evidence="7" type="ordered locus">MTR_7g020950</name>
</gene>
<keyword evidence="1" id="KW-0677">Repeat</keyword>
<dbReference type="EnsemblPlants" id="AES77846">
    <property type="protein sequence ID" value="AES77846"/>
    <property type="gene ID" value="MTR_7g020950"/>
</dbReference>
<evidence type="ECO:0000313" key="8">
    <source>
        <dbReference type="EnsemblPlants" id="AES77846"/>
    </source>
</evidence>
<dbReference type="PaxDb" id="3880-AES77846"/>
<evidence type="ECO:0000256" key="1">
    <source>
        <dbReference type="ARBA" id="ARBA00022737"/>
    </source>
</evidence>
<evidence type="ECO:0000256" key="3">
    <source>
        <dbReference type="ARBA" id="ARBA00023254"/>
    </source>
</evidence>
<dbReference type="InterPro" id="IPR007201">
    <property type="entry name" value="Mei2-like_Rrm_C"/>
</dbReference>
<keyword evidence="9" id="KW-1185">Reference proteome</keyword>
<dbReference type="OrthoDB" id="417481at2759"/>
<dbReference type="GO" id="GO:0003723">
    <property type="term" value="F:RNA binding"/>
    <property type="evidence" value="ECO:0000318"/>
    <property type="project" value="GO_Central"/>
</dbReference>
<feature type="compositionally biased region" description="Low complexity" evidence="5">
    <location>
        <begin position="1"/>
        <end position="23"/>
    </location>
</feature>
<dbReference type="InterPro" id="IPR000504">
    <property type="entry name" value="RRM_dom"/>
</dbReference>
<name>G7KSW2_MEDTR</name>
<dbReference type="Pfam" id="PF04059">
    <property type="entry name" value="RRM_2"/>
    <property type="match status" value="1"/>
</dbReference>
<dbReference type="Pfam" id="PF00076">
    <property type="entry name" value="RRM_1"/>
    <property type="match status" value="1"/>
</dbReference>
<dbReference type="Gene3D" id="3.30.70.330">
    <property type="match status" value="2"/>
</dbReference>
<dbReference type="InterPro" id="IPR034454">
    <property type="entry name" value="MEI2-like_RRM3"/>
</dbReference>
<feature type="compositionally biased region" description="Basic and acidic residues" evidence="5">
    <location>
        <begin position="29"/>
        <end position="38"/>
    </location>
</feature>
<protein>
    <submittedName>
        <fullName evidence="7">RNA recognition motif 1 in plant MEI2-like protein</fullName>
    </submittedName>
</protein>
<feature type="region of interest" description="Disordered" evidence="5">
    <location>
        <begin position="1"/>
        <end position="50"/>
    </location>
</feature>
<sequence>MDFKSFSSSSLFSSEDSCSSTESQAGWWKSDKPSKGNDSDQGIKPFEDSKEDDIVASRHESSLFSSSLSDLFSKKLRLSANNAFYGHSVDTIASNYEEEKLSDSLEELEAQIIGNLLPDEDDLLSGVTDGNNYIICDSNGDDIDELDLFSSNGGFDLGDVENPSSIERNSEIISGVRNSSIAGENSYGEHPSRTLFVRNIDSDVKDSVLKALFEQFGDIHTFDRTCKHQGSAMISYYDIRAAQNAMRALNNRLFGRKKFDIHYPIPKDSPSRNGVNQGTLEVFLYDSSISNTELQHILNVYGGIKEIHENPRSQRHKLIEFYDFRAADAALHGINRNDTTMKRLKVDQMQSTNSESNIIQPMHPEFKQECDLCLHQKSPLLKPTTSFQEAKLYIFSFTDVFTILETDLHGTSSSVPNMLPSIMKVKSVANQCEFAESSSRGQLNFDTQAALTSHPHSLPEQRRGFTSGVHQNPHEEAANINLQTPERIDNMQFCQVNSNGPFIDFDKCVSNSSANISSSFPLPVHHEQWSNSYPPPRTIWPNSPSYFDGIYAASTLQRLNQLPMSPSHMITTVLPTNNHHIQSPPFWDRRYTYAAEPITPHCVDFVPHNMFPHFGLNVHNQRGMVFPGRNHMINSFDTYKRVRSRRNVGASNLADMKRYELDIDCIKRGEDNRTTLMIKNIPNKYTSKMLLAAIDEHHKGAYDFVYLPIDFRNKCNVGYAFINMTSPSLIVPFYQGFNGKKWEKFNSEKVASLAYARIQGKAALVAHFQNSSLMNEDKRCRPILIDTDGPNAGDQVPFPIAMKPGRMRSSIHEEDSISKESD</sequence>
<dbReference type="CDD" id="cd12531">
    <property type="entry name" value="RRM3_MEI2_like"/>
    <property type="match status" value="1"/>
</dbReference>
<dbReference type="SMART" id="SM00360">
    <property type="entry name" value="RRM"/>
    <property type="match status" value="3"/>
</dbReference>
<dbReference type="CDD" id="cd12524">
    <property type="entry name" value="RRM1_MEI2_like"/>
    <property type="match status" value="1"/>
</dbReference>
<dbReference type="GO" id="GO:0051321">
    <property type="term" value="P:meiotic cell cycle"/>
    <property type="evidence" value="ECO:0007669"/>
    <property type="project" value="UniProtKB-KW"/>
</dbReference>
<reference evidence="7 9" key="2">
    <citation type="journal article" date="2014" name="BMC Genomics">
        <title>An improved genome release (version Mt4.0) for the model legume Medicago truncatula.</title>
        <authorList>
            <person name="Tang H."/>
            <person name="Krishnakumar V."/>
            <person name="Bidwell S."/>
            <person name="Rosen B."/>
            <person name="Chan A."/>
            <person name="Zhou S."/>
            <person name="Gentzbittel L."/>
            <person name="Childs K.L."/>
            <person name="Yandell M."/>
            <person name="Gundlach H."/>
            <person name="Mayer K.F."/>
            <person name="Schwartz D.C."/>
            <person name="Town C.D."/>
        </authorList>
    </citation>
    <scope>GENOME REANNOTATION</scope>
    <source>
        <strain evidence="8 9">cv. Jemalong A17</strain>
    </source>
</reference>
<evidence type="ECO:0000256" key="4">
    <source>
        <dbReference type="PROSITE-ProRule" id="PRU00176"/>
    </source>
</evidence>
<evidence type="ECO:0000259" key="6">
    <source>
        <dbReference type="PROSITE" id="PS50102"/>
    </source>
</evidence>
<reference evidence="7 9" key="1">
    <citation type="journal article" date="2011" name="Nature">
        <title>The Medicago genome provides insight into the evolution of rhizobial symbioses.</title>
        <authorList>
            <person name="Young N.D."/>
            <person name="Debelle F."/>
            <person name="Oldroyd G.E."/>
            <person name="Geurts R."/>
            <person name="Cannon S.B."/>
            <person name="Udvardi M.K."/>
            <person name="Benedito V.A."/>
            <person name="Mayer K.F."/>
            <person name="Gouzy J."/>
            <person name="Schoof H."/>
            <person name="Van de Peer Y."/>
            <person name="Proost S."/>
            <person name="Cook D.R."/>
            <person name="Meyers B.C."/>
            <person name="Spannagl M."/>
            <person name="Cheung F."/>
            <person name="De Mita S."/>
            <person name="Krishnakumar V."/>
            <person name="Gundlach H."/>
            <person name="Zhou S."/>
            <person name="Mudge J."/>
            <person name="Bharti A.K."/>
            <person name="Murray J.D."/>
            <person name="Naoumkina M.A."/>
            <person name="Rosen B."/>
            <person name="Silverstein K.A."/>
            <person name="Tang H."/>
            <person name="Rombauts S."/>
            <person name="Zhao P.X."/>
            <person name="Zhou P."/>
            <person name="Barbe V."/>
            <person name="Bardou P."/>
            <person name="Bechner M."/>
            <person name="Bellec A."/>
            <person name="Berger A."/>
            <person name="Berges H."/>
            <person name="Bidwell S."/>
            <person name="Bisseling T."/>
            <person name="Choisne N."/>
            <person name="Couloux A."/>
            <person name="Denny R."/>
            <person name="Deshpande S."/>
            <person name="Dai X."/>
            <person name="Doyle J.J."/>
            <person name="Dudez A.M."/>
            <person name="Farmer A.D."/>
            <person name="Fouteau S."/>
            <person name="Franken C."/>
            <person name="Gibelin C."/>
            <person name="Gish J."/>
            <person name="Goldstein S."/>
            <person name="Gonzalez A.J."/>
            <person name="Green P.J."/>
            <person name="Hallab A."/>
            <person name="Hartog M."/>
            <person name="Hua A."/>
            <person name="Humphray S.J."/>
            <person name="Jeong D.H."/>
            <person name="Jing Y."/>
            <person name="Jocker A."/>
            <person name="Kenton S.M."/>
            <person name="Kim D.J."/>
            <person name="Klee K."/>
            <person name="Lai H."/>
            <person name="Lang C."/>
            <person name="Lin S."/>
            <person name="Macmil S.L."/>
            <person name="Magdelenat G."/>
            <person name="Matthews L."/>
            <person name="McCorrison J."/>
            <person name="Monaghan E.L."/>
            <person name="Mun J.H."/>
            <person name="Najar F.Z."/>
            <person name="Nicholson C."/>
            <person name="Noirot C."/>
            <person name="O'Bleness M."/>
            <person name="Paule C.R."/>
            <person name="Poulain J."/>
            <person name="Prion F."/>
            <person name="Qin B."/>
            <person name="Qu C."/>
            <person name="Retzel E.F."/>
            <person name="Riddle C."/>
            <person name="Sallet E."/>
            <person name="Samain S."/>
            <person name="Samson N."/>
            <person name="Sanders I."/>
            <person name="Saurat O."/>
            <person name="Scarpelli C."/>
            <person name="Schiex T."/>
            <person name="Segurens B."/>
            <person name="Severin A.J."/>
            <person name="Sherrier D.J."/>
            <person name="Shi R."/>
            <person name="Sims S."/>
            <person name="Singer S.R."/>
            <person name="Sinharoy S."/>
            <person name="Sterck L."/>
            <person name="Viollet A."/>
            <person name="Wang B.B."/>
            <person name="Wang K."/>
            <person name="Wang M."/>
            <person name="Wang X."/>
            <person name="Warfsmann J."/>
            <person name="Weissenbach J."/>
            <person name="White D.D."/>
            <person name="White J.D."/>
            <person name="Wiley G.B."/>
            <person name="Wincker P."/>
            <person name="Xing Y."/>
            <person name="Yang L."/>
            <person name="Yao Z."/>
            <person name="Ying F."/>
            <person name="Zhai J."/>
            <person name="Zhou L."/>
            <person name="Zuber A."/>
            <person name="Denarie J."/>
            <person name="Dixon R.A."/>
            <person name="May G.D."/>
            <person name="Schwartz D.C."/>
            <person name="Rogers J."/>
            <person name="Quetier F."/>
            <person name="Town C.D."/>
            <person name="Roe B.A."/>
        </authorList>
    </citation>
    <scope>NUCLEOTIDE SEQUENCE [LARGE SCALE GENOMIC DNA]</scope>
    <source>
        <strain evidence="7">A17</strain>
        <strain evidence="8 9">cv. Jemalong A17</strain>
    </source>
</reference>
<dbReference type="EMBL" id="CM001223">
    <property type="protein sequence ID" value="AES77846.2"/>
    <property type="molecule type" value="Genomic_DNA"/>
</dbReference>
<dbReference type="AlphaFoldDB" id="G7KSW2"/>
<keyword evidence="2 4" id="KW-0694">RNA-binding</keyword>
<accession>G7KSW2</accession>
<reference evidence="8" key="3">
    <citation type="submission" date="2015-04" db="UniProtKB">
        <authorList>
            <consortium name="EnsemblPlants"/>
        </authorList>
    </citation>
    <scope>IDENTIFICATION</scope>
    <source>
        <strain evidence="8">cv. Jemalong A17</strain>
    </source>
</reference>
<dbReference type="InterPro" id="IPR012677">
    <property type="entry name" value="Nucleotide-bd_a/b_plait_sf"/>
</dbReference>
<dbReference type="PROSITE" id="PS50102">
    <property type="entry name" value="RRM"/>
    <property type="match status" value="1"/>
</dbReference>
<evidence type="ECO:0000313" key="7">
    <source>
        <dbReference type="EMBL" id="AES77846.2"/>
    </source>
</evidence>
<evidence type="ECO:0000256" key="5">
    <source>
        <dbReference type="SAM" id="MobiDB-lite"/>
    </source>
</evidence>
<dbReference type="SUPFAM" id="SSF54928">
    <property type="entry name" value="RNA-binding domain, RBD"/>
    <property type="match status" value="2"/>
</dbReference>
<dbReference type="ExpressionAtlas" id="G7KSW2">
    <property type="expression patterns" value="differential"/>
</dbReference>
<proteinExistence type="predicted"/>
<keyword evidence="3" id="KW-0469">Meiosis</keyword>
<dbReference type="PANTHER" id="PTHR23189">
    <property type="entry name" value="RNA RECOGNITION MOTIF-CONTAINING"/>
    <property type="match status" value="1"/>
</dbReference>
<accession>A0A0C3W2J7</accession>